<dbReference type="RefSeq" id="WP_161090039.1">
    <property type="nucleotide sequence ID" value="NZ_WWCV01000017.1"/>
</dbReference>
<name>A0A845HLH7_9BURK</name>
<reference evidence="2 3" key="1">
    <citation type="submission" date="2019-12" db="EMBL/GenBank/DDBJ databases">
        <title>Novel species isolated from a subtropical stream in China.</title>
        <authorList>
            <person name="Lu H."/>
        </authorList>
    </citation>
    <scope>NUCLEOTIDE SEQUENCE [LARGE SCALE GENOMIC DNA]</scope>
    <source>
        <strain evidence="2 3">FT107W</strain>
    </source>
</reference>
<keyword evidence="1" id="KW-0812">Transmembrane</keyword>
<feature type="transmembrane region" description="Helical" evidence="1">
    <location>
        <begin position="7"/>
        <end position="27"/>
    </location>
</feature>
<comment type="caution">
    <text evidence="2">The sequence shown here is derived from an EMBL/GenBank/DDBJ whole genome shotgun (WGS) entry which is preliminary data.</text>
</comment>
<organism evidence="2 3">
    <name type="scientific">Duganella vulcania</name>
    <dbReference type="NCBI Taxonomy" id="2692166"/>
    <lineage>
        <taxon>Bacteria</taxon>
        <taxon>Pseudomonadati</taxon>
        <taxon>Pseudomonadota</taxon>
        <taxon>Betaproteobacteria</taxon>
        <taxon>Burkholderiales</taxon>
        <taxon>Oxalobacteraceae</taxon>
        <taxon>Telluria group</taxon>
        <taxon>Duganella</taxon>
    </lineage>
</organism>
<feature type="transmembrane region" description="Helical" evidence="1">
    <location>
        <begin position="108"/>
        <end position="129"/>
    </location>
</feature>
<evidence type="ECO:0000256" key="1">
    <source>
        <dbReference type="SAM" id="Phobius"/>
    </source>
</evidence>
<evidence type="ECO:0008006" key="4">
    <source>
        <dbReference type="Google" id="ProtNLM"/>
    </source>
</evidence>
<dbReference type="Proteomes" id="UP000484875">
    <property type="component" value="Unassembled WGS sequence"/>
</dbReference>
<protein>
    <recommendedName>
        <fullName evidence="4">DUF2982 domain-containing protein</fullName>
    </recommendedName>
</protein>
<keyword evidence="3" id="KW-1185">Reference proteome</keyword>
<feature type="transmembrane region" description="Helical" evidence="1">
    <location>
        <begin position="33"/>
        <end position="53"/>
    </location>
</feature>
<evidence type="ECO:0000313" key="3">
    <source>
        <dbReference type="Proteomes" id="UP000484875"/>
    </source>
</evidence>
<keyword evidence="1" id="KW-1133">Transmembrane helix</keyword>
<feature type="transmembrane region" description="Helical" evidence="1">
    <location>
        <begin position="81"/>
        <end position="102"/>
    </location>
</feature>
<sequence length="241" mass="25927">MNSKPGIRDWALAAIGIMFVVMGLVILPHDLNTGVTTIAFFGACAAAGIATIVRKLRYARQSVQGVTVVGGVRIRPSRLRLALFGGGLLGLGAVLLAFSPAAPDLVWYSFWVIAGAGALVLAGVATGLLPNQYIEFTPEGLMFGFRGWAVLLPWDRIARVAAGELHRNPALLLRLDGPETFQVTPPAKQKKFLKYVDQCRGWVGADMFLMTTHFGIDLPLLVAAIGRYMEDREARAGLLPA</sequence>
<proteinExistence type="predicted"/>
<accession>A0A845HLH7</accession>
<dbReference type="EMBL" id="WWCV01000017">
    <property type="protein sequence ID" value="MYN17416.1"/>
    <property type="molecule type" value="Genomic_DNA"/>
</dbReference>
<gene>
    <name evidence="2" type="ORF">GTP81_11690</name>
</gene>
<keyword evidence="1" id="KW-0472">Membrane</keyword>
<dbReference type="AlphaFoldDB" id="A0A845HLH7"/>
<evidence type="ECO:0000313" key="2">
    <source>
        <dbReference type="EMBL" id="MYN17416.1"/>
    </source>
</evidence>